<dbReference type="InterPro" id="IPR036691">
    <property type="entry name" value="Endo/exonu/phosph_ase_sf"/>
</dbReference>
<dbReference type="OrthoDB" id="405996at2759"/>
<organism evidence="3 4">
    <name type="scientific">Gymnopilus junonius</name>
    <name type="common">Spectacular rustgill mushroom</name>
    <name type="synonym">Gymnopilus spectabilis subsp. junonius</name>
    <dbReference type="NCBI Taxonomy" id="109634"/>
    <lineage>
        <taxon>Eukaryota</taxon>
        <taxon>Fungi</taxon>
        <taxon>Dikarya</taxon>
        <taxon>Basidiomycota</taxon>
        <taxon>Agaricomycotina</taxon>
        <taxon>Agaricomycetes</taxon>
        <taxon>Agaricomycetidae</taxon>
        <taxon>Agaricales</taxon>
        <taxon>Agaricineae</taxon>
        <taxon>Hymenogastraceae</taxon>
        <taxon>Gymnopilus</taxon>
    </lineage>
</organism>
<dbReference type="Proteomes" id="UP000724874">
    <property type="component" value="Unassembled WGS sequence"/>
</dbReference>
<dbReference type="GO" id="GO:0046856">
    <property type="term" value="P:phosphatidylinositol dephosphorylation"/>
    <property type="evidence" value="ECO:0007669"/>
    <property type="project" value="InterPro"/>
</dbReference>
<evidence type="ECO:0000256" key="1">
    <source>
        <dbReference type="SAM" id="MobiDB-lite"/>
    </source>
</evidence>
<feature type="region of interest" description="Disordered" evidence="1">
    <location>
        <begin position="47"/>
        <end position="69"/>
    </location>
</feature>
<dbReference type="EMBL" id="JADNYJ010000024">
    <property type="protein sequence ID" value="KAF8905008.1"/>
    <property type="molecule type" value="Genomic_DNA"/>
</dbReference>
<name>A0A9P5NUC0_GYMJU</name>
<dbReference type="SUPFAM" id="SSF56219">
    <property type="entry name" value="DNase I-like"/>
    <property type="match status" value="1"/>
</dbReference>
<dbReference type="Gene3D" id="3.60.10.10">
    <property type="entry name" value="Endonuclease/exonuclease/phosphatase"/>
    <property type="match status" value="2"/>
</dbReference>
<dbReference type="AlphaFoldDB" id="A0A9P5NUC0"/>
<gene>
    <name evidence="3" type="ORF">CPB84DRAFT_1845100</name>
</gene>
<protein>
    <recommendedName>
        <fullName evidence="2">Inositol polyphosphate-related phosphatase domain-containing protein</fullName>
    </recommendedName>
</protein>
<dbReference type="InterPro" id="IPR000300">
    <property type="entry name" value="IPPc"/>
</dbReference>
<dbReference type="PANTHER" id="PTHR11200">
    <property type="entry name" value="INOSITOL 5-PHOSPHATASE"/>
    <property type="match status" value="1"/>
</dbReference>
<reference evidence="3" key="1">
    <citation type="submission" date="2020-11" db="EMBL/GenBank/DDBJ databases">
        <authorList>
            <consortium name="DOE Joint Genome Institute"/>
            <person name="Ahrendt S."/>
            <person name="Riley R."/>
            <person name="Andreopoulos W."/>
            <person name="LaButti K."/>
            <person name="Pangilinan J."/>
            <person name="Ruiz-duenas F.J."/>
            <person name="Barrasa J.M."/>
            <person name="Sanchez-Garcia M."/>
            <person name="Camarero S."/>
            <person name="Miyauchi S."/>
            <person name="Serrano A."/>
            <person name="Linde D."/>
            <person name="Babiker R."/>
            <person name="Drula E."/>
            <person name="Ayuso-Fernandez I."/>
            <person name="Pacheco R."/>
            <person name="Padilla G."/>
            <person name="Ferreira P."/>
            <person name="Barriuso J."/>
            <person name="Kellner H."/>
            <person name="Castanera R."/>
            <person name="Alfaro M."/>
            <person name="Ramirez L."/>
            <person name="Pisabarro A.G."/>
            <person name="Kuo A."/>
            <person name="Tritt A."/>
            <person name="Lipzen A."/>
            <person name="He G."/>
            <person name="Yan M."/>
            <person name="Ng V."/>
            <person name="Cullen D."/>
            <person name="Martin F."/>
            <person name="Rosso M.-N."/>
            <person name="Henrissat B."/>
            <person name="Hibbett D."/>
            <person name="Martinez A.T."/>
            <person name="Grigoriev I.V."/>
        </authorList>
    </citation>
    <scope>NUCLEOTIDE SEQUENCE</scope>
    <source>
        <strain evidence="3">AH 44721</strain>
    </source>
</reference>
<feature type="domain" description="Inositol polyphosphate-related phosphatase" evidence="2">
    <location>
        <begin position="50"/>
        <end position="364"/>
    </location>
</feature>
<dbReference type="SMART" id="SM00128">
    <property type="entry name" value="IPPc"/>
    <property type="match status" value="1"/>
</dbReference>
<evidence type="ECO:0000313" key="4">
    <source>
        <dbReference type="Proteomes" id="UP000724874"/>
    </source>
</evidence>
<feature type="compositionally biased region" description="Polar residues" evidence="1">
    <location>
        <begin position="348"/>
        <end position="359"/>
    </location>
</feature>
<accession>A0A9P5NUC0</accession>
<evidence type="ECO:0000259" key="2">
    <source>
        <dbReference type="SMART" id="SM00128"/>
    </source>
</evidence>
<feature type="region of interest" description="Disordered" evidence="1">
    <location>
        <begin position="309"/>
        <end position="364"/>
    </location>
</feature>
<feature type="compositionally biased region" description="Acidic residues" evidence="1">
    <location>
        <begin position="330"/>
        <end position="343"/>
    </location>
</feature>
<feature type="compositionally biased region" description="Basic and acidic residues" evidence="1">
    <location>
        <begin position="47"/>
        <end position="65"/>
    </location>
</feature>
<sequence>MPHTLWYDGHYSVVTDIVNCGFTGIPMGLTAGFKILDKDRDKFKELEKDNERFDQSSKPWDKGKDDSEDGDLEYISSGWTSMVEDYLCHHGGASSLSASPSTADIGFSIPLIRRRSTRESRKGPYQLLIKERLMGIYMAIYIHRDVRPLVRGMTKSSVTTGLIGGRVGNKGSVGISLNVDGTTFLFLNAHLAAHEGKVNHRVANFMKIKAELSVDDFLSSDDPRKVAEDLTDRFDFTFLLGDLNFRLDISRLHADWLISRQEYAQAFEFDQLHALMKEGKIFSGFHEAPIHFPPTFKYDVLRTLKSSKRSRSSSRGVNNGELPGHLLEIDEREMDETEDEFEDVDRASQASSYVTSRVSQPPVEPWTEDDSYFYAPHPTHDLNRAAGSPTSARPKVKWLSILSPSFITPPDKMHKAKSAYHRAQPPTPISAISSISPSPSVSNHPSELATPRKCSLRPSPLVLVNSIELQNKPHHGAEEEKGVYDSSSKKRVPSWCDRILWKTTIKQELLNREIDNERLPTTSRSRVSSFFSNRFRSPSSQTTKDSNTPAIALSGDRTKVAPEQLGAFPLHHHQNGFGRFSDSLPRRAHTTLSPPPTAPFPSEYPCRRSTAFDTIVSPLSPDRPQSASGSIWRFLPAFLSPSHNQDSAVPSEHSLSLLPQPLKGDVTCLNYNTLDDRGMRRLEGRSDHRPVMGTYVVYV</sequence>
<dbReference type="InterPro" id="IPR046985">
    <property type="entry name" value="IP5"/>
</dbReference>
<comment type="caution">
    <text evidence="3">The sequence shown here is derived from an EMBL/GenBank/DDBJ whole genome shotgun (WGS) entry which is preliminary data.</text>
</comment>
<keyword evidence="4" id="KW-1185">Reference proteome</keyword>
<dbReference type="PANTHER" id="PTHR11200:SF275">
    <property type="entry name" value="LD06095P"/>
    <property type="match status" value="1"/>
</dbReference>
<evidence type="ECO:0000313" key="3">
    <source>
        <dbReference type="EMBL" id="KAF8905008.1"/>
    </source>
</evidence>
<dbReference type="Pfam" id="PF22669">
    <property type="entry name" value="Exo_endo_phos2"/>
    <property type="match status" value="2"/>
</dbReference>
<proteinExistence type="predicted"/>
<dbReference type="GO" id="GO:0004439">
    <property type="term" value="F:phosphatidylinositol-4,5-bisphosphate 5-phosphatase activity"/>
    <property type="evidence" value="ECO:0007669"/>
    <property type="project" value="TreeGrafter"/>
</dbReference>